<dbReference type="Proteomes" id="UP000663829">
    <property type="component" value="Unassembled WGS sequence"/>
</dbReference>
<feature type="region of interest" description="Disordered" evidence="1">
    <location>
        <begin position="1"/>
        <end position="21"/>
    </location>
</feature>
<reference evidence="2" key="1">
    <citation type="submission" date="2021-02" db="EMBL/GenBank/DDBJ databases">
        <authorList>
            <person name="Nowell W R."/>
        </authorList>
    </citation>
    <scope>NUCLEOTIDE SEQUENCE</scope>
</reference>
<accession>A0A814F1K8</accession>
<comment type="caution">
    <text evidence="2">The sequence shown here is derived from an EMBL/GenBank/DDBJ whole genome shotgun (WGS) entry which is preliminary data.</text>
</comment>
<dbReference type="AlphaFoldDB" id="A0A814F1K8"/>
<evidence type="ECO:0000313" key="3">
    <source>
        <dbReference type="EMBL" id="CAF3749817.1"/>
    </source>
</evidence>
<evidence type="ECO:0008006" key="5">
    <source>
        <dbReference type="Google" id="ProtNLM"/>
    </source>
</evidence>
<gene>
    <name evidence="2" type="ORF">GPM918_LOCUS12537</name>
    <name evidence="3" type="ORF">SRO942_LOCUS12544</name>
</gene>
<dbReference type="Proteomes" id="UP000681722">
    <property type="component" value="Unassembled WGS sequence"/>
</dbReference>
<evidence type="ECO:0000256" key="1">
    <source>
        <dbReference type="SAM" id="MobiDB-lite"/>
    </source>
</evidence>
<evidence type="ECO:0000313" key="4">
    <source>
        <dbReference type="Proteomes" id="UP000663829"/>
    </source>
</evidence>
<keyword evidence="4" id="KW-1185">Reference proteome</keyword>
<dbReference type="EMBL" id="CAJOBC010002758">
    <property type="protein sequence ID" value="CAF3749817.1"/>
    <property type="molecule type" value="Genomic_DNA"/>
</dbReference>
<protein>
    <recommendedName>
        <fullName evidence="5">Retrotransposon gag domain-containing protein</fullName>
    </recommendedName>
</protein>
<evidence type="ECO:0000313" key="2">
    <source>
        <dbReference type="EMBL" id="CAF0976857.1"/>
    </source>
</evidence>
<sequence length="439" mass="50592">MNAVRRETRSDTTIKESAQELAKKLPLERQSKPKFDEKLTTMSNTHQNNILDASSLAIIDDTSTTQNSLSQVFTSNGVTLTNNTSATNRIRTMATEDNIPSVNDTLTIENTLSNQDLSADTTTALSDLNDHSQDHPLTNLDYTHFAQQVLSLPPTITRQLPSTTTQRHIQFTTPLVQQYSQPFIHHETIRTTQQENLPTNKTNINNYTYISPITMTNAIYPKFGGFPGEDASEWLYEIDRLLESLNPAEKRQKVDQILTGKAMIWYIRNRHEIKDWSTFIELFVEKYSPAEVQDLSIPINAHHHLRENQHKPVPNIVEATQPTLTQQLTQSTTPIQHLIIQQTNHLHEMKNYVKDFQGSTNENVTEWLDSIEFYFDTVPIQGDKQQQCKQFAPAFLKNHAYKWWNTQDKTSVNWQTFKQKLTEQFPPKLEPTNKCLIRK</sequence>
<organism evidence="2 4">
    <name type="scientific">Didymodactylos carnosus</name>
    <dbReference type="NCBI Taxonomy" id="1234261"/>
    <lineage>
        <taxon>Eukaryota</taxon>
        <taxon>Metazoa</taxon>
        <taxon>Spiralia</taxon>
        <taxon>Gnathifera</taxon>
        <taxon>Rotifera</taxon>
        <taxon>Eurotatoria</taxon>
        <taxon>Bdelloidea</taxon>
        <taxon>Philodinida</taxon>
        <taxon>Philodinidae</taxon>
        <taxon>Didymodactylos</taxon>
    </lineage>
</organism>
<dbReference type="EMBL" id="CAJNOQ010002757">
    <property type="protein sequence ID" value="CAF0976857.1"/>
    <property type="molecule type" value="Genomic_DNA"/>
</dbReference>
<name>A0A814F1K8_9BILA</name>
<proteinExistence type="predicted"/>